<organism evidence="2 3">
    <name type="scientific">Armillaria gallica</name>
    <name type="common">Bulbous honey fungus</name>
    <name type="synonym">Armillaria bulbosa</name>
    <dbReference type="NCBI Taxonomy" id="47427"/>
    <lineage>
        <taxon>Eukaryota</taxon>
        <taxon>Fungi</taxon>
        <taxon>Dikarya</taxon>
        <taxon>Basidiomycota</taxon>
        <taxon>Agaricomycotina</taxon>
        <taxon>Agaricomycetes</taxon>
        <taxon>Agaricomycetidae</taxon>
        <taxon>Agaricales</taxon>
        <taxon>Marasmiineae</taxon>
        <taxon>Physalacriaceae</taxon>
        <taxon>Armillaria</taxon>
    </lineage>
</organism>
<protein>
    <submittedName>
        <fullName evidence="2">Uncharacterized protein</fullName>
    </submittedName>
</protein>
<reference evidence="3" key="1">
    <citation type="journal article" date="2017" name="Nat. Ecol. Evol.">
        <title>Genome expansion and lineage-specific genetic innovations in the forest pathogenic fungi Armillaria.</title>
        <authorList>
            <person name="Sipos G."/>
            <person name="Prasanna A.N."/>
            <person name="Walter M.C."/>
            <person name="O'Connor E."/>
            <person name="Balint B."/>
            <person name="Krizsan K."/>
            <person name="Kiss B."/>
            <person name="Hess J."/>
            <person name="Varga T."/>
            <person name="Slot J."/>
            <person name="Riley R."/>
            <person name="Boka B."/>
            <person name="Rigling D."/>
            <person name="Barry K."/>
            <person name="Lee J."/>
            <person name="Mihaltcheva S."/>
            <person name="LaButti K."/>
            <person name="Lipzen A."/>
            <person name="Waldron R."/>
            <person name="Moloney N.M."/>
            <person name="Sperisen C."/>
            <person name="Kredics L."/>
            <person name="Vagvoelgyi C."/>
            <person name="Patrignani A."/>
            <person name="Fitzpatrick D."/>
            <person name="Nagy I."/>
            <person name="Doyle S."/>
            <person name="Anderson J.B."/>
            <person name="Grigoriev I.V."/>
            <person name="Gueldener U."/>
            <person name="Muensterkoetter M."/>
            <person name="Nagy L.G."/>
        </authorList>
    </citation>
    <scope>NUCLEOTIDE SEQUENCE [LARGE SCALE GENOMIC DNA]</scope>
    <source>
        <strain evidence="3">Ar21-2</strain>
    </source>
</reference>
<feature type="region of interest" description="Disordered" evidence="1">
    <location>
        <begin position="213"/>
        <end position="246"/>
    </location>
</feature>
<evidence type="ECO:0000256" key="1">
    <source>
        <dbReference type="SAM" id="MobiDB-lite"/>
    </source>
</evidence>
<dbReference type="AlphaFoldDB" id="A0A2H3DYG7"/>
<keyword evidence="3" id="KW-1185">Reference proteome</keyword>
<evidence type="ECO:0000313" key="2">
    <source>
        <dbReference type="EMBL" id="PBK95908.1"/>
    </source>
</evidence>
<dbReference type="EMBL" id="KZ293651">
    <property type="protein sequence ID" value="PBK95908.1"/>
    <property type="molecule type" value="Genomic_DNA"/>
</dbReference>
<name>A0A2H3DYG7_ARMGA</name>
<evidence type="ECO:0000313" key="3">
    <source>
        <dbReference type="Proteomes" id="UP000217790"/>
    </source>
</evidence>
<feature type="compositionally biased region" description="Basic and acidic residues" evidence="1">
    <location>
        <begin position="228"/>
        <end position="246"/>
    </location>
</feature>
<accession>A0A2H3DYG7</accession>
<sequence length="246" mass="27792">MDENQGHGDVIADLGRCREAEGDSNVQEFGSKIILMEDVTWTARVSKRPSHVSGHLLEDILNPLFKGNFTVFFESNLLQVLNARKCITTLSMILNSSAIAFKNFKHRPLYLDLPLPEMANIFRSWSILAAPQMHQDHTYSAYSGALQTMAAEECLDSYRSRSRHPCFPLVILSRQYDVESLLKRAATKQGNETGAKTHRCGWRCVDQDTVQTAEKSLSGSEHTPGFAHRSDNGKRKSSRRQLDFEF</sequence>
<dbReference type="Proteomes" id="UP000217790">
    <property type="component" value="Unassembled WGS sequence"/>
</dbReference>
<gene>
    <name evidence="2" type="ORF">ARMGADRAFT_1028162</name>
</gene>
<dbReference type="InParanoid" id="A0A2H3DYG7"/>
<proteinExistence type="predicted"/>